<dbReference type="EMBL" id="CP072167">
    <property type="protein sequence ID" value="QYA06392.1"/>
    <property type="molecule type" value="Genomic_DNA"/>
</dbReference>
<dbReference type="GO" id="GO:0009055">
    <property type="term" value="F:electron transfer activity"/>
    <property type="evidence" value="ECO:0007669"/>
    <property type="project" value="UniProtKB-UniRule"/>
</dbReference>
<feature type="domain" description="Flavodoxin-like fold" evidence="7">
    <location>
        <begin position="2"/>
        <end position="199"/>
    </location>
</feature>
<dbReference type="STRING" id="1367849.GCA_000518585_03107"/>
<reference evidence="9 11" key="2">
    <citation type="submission" date="2021-03" db="EMBL/GenBank/DDBJ databases">
        <title>Rapid diversification of plasmids in a genus of pathogenic and nitrogen fixing bacteria.</title>
        <authorList>
            <person name="Weisberg A.J."/>
            <person name="Miller M."/>
            <person name="Ream W."/>
            <person name="Grunwald N.J."/>
            <person name="Chang J.H."/>
        </authorList>
    </citation>
    <scope>NUCLEOTIDE SEQUENCE [LARGE SCALE GENOMIC DNA]</scope>
    <source>
        <strain evidence="9 11">AF3.44</strain>
    </source>
</reference>
<evidence type="ECO:0000313" key="8">
    <source>
        <dbReference type="EMBL" id="QCI98155.1"/>
    </source>
</evidence>
<name>A0A4D7DMM5_9HYPH</name>
<evidence type="ECO:0000256" key="5">
    <source>
        <dbReference type="ARBA" id="ARBA00048542"/>
    </source>
</evidence>
<dbReference type="EC" id="1.6.5.-" evidence="6"/>
<feature type="binding site" evidence="6">
    <location>
        <begin position="16"/>
        <end position="18"/>
    </location>
    <ligand>
        <name>FMN</name>
        <dbReference type="ChEBI" id="CHEBI:58210"/>
    </ligand>
</feature>
<evidence type="ECO:0000256" key="3">
    <source>
        <dbReference type="ARBA" id="ARBA00023002"/>
    </source>
</evidence>
<dbReference type="Proteomes" id="UP000298545">
    <property type="component" value="Chromosome circular"/>
</dbReference>
<comment type="cofactor">
    <cofactor evidence="6">
        <name>FMN</name>
        <dbReference type="ChEBI" id="CHEBI:58210"/>
    </cofactor>
    <text evidence="6">Binds 1 FMN per subunit.</text>
</comment>
<dbReference type="Gene3D" id="3.40.50.360">
    <property type="match status" value="1"/>
</dbReference>
<keyword evidence="3 6" id="KW-0560">Oxidoreductase</keyword>
<evidence type="ECO:0000313" key="10">
    <source>
        <dbReference type="Proteomes" id="UP000298545"/>
    </source>
</evidence>
<feature type="binding site" evidence="6">
    <location>
        <position position="10"/>
    </location>
    <ligand>
        <name>FMN</name>
        <dbReference type="ChEBI" id="CHEBI:58210"/>
    </ligand>
</feature>
<dbReference type="RefSeq" id="WP_027675827.1">
    <property type="nucleotide sequence ID" value="NZ_CP039691.1"/>
</dbReference>
<dbReference type="PANTHER" id="PTHR43741:SF2">
    <property type="entry name" value="FMN-DEPENDENT NADH:QUINONE OXIDOREDUCTASE"/>
    <property type="match status" value="1"/>
</dbReference>
<keyword evidence="11" id="KW-1185">Reference proteome</keyword>
<evidence type="ECO:0000256" key="1">
    <source>
        <dbReference type="ARBA" id="ARBA00022630"/>
    </source>
</evidence>
<evidence type="ECO:0000256" key="4">
    <source>
        <dbReference type="ARBA" id="ARBA00023027"/>
    </source>
</evidence>
<organism evidence="8 10">
    <name type="scientific">Agrobacterium larrymoorei</name>
    <dbReference type="NCBI Taxonomy" id="160699"/>
    <lineage>
        <taxon>Bacteria</taxon>
        <taxon>Pseudomonadati</taxon>
        <taxon>Pseudomonadota</taxon>
        <taxon>Alphaproteobacteria</taxon>
        <taxon>Hyphomicrobiales</taxon>
        <taxon>Rhizobiaceae</taxon>
        <taxon>Rhizobium/Agrobacterium group</taxon>
        <taxon>Agrobacterium</taxon>
    </lineage>
</organism>
<dbReference type="AlphaFoldDB" id="A0A4D7DMM5"/>
<dbReference type="GO" id="GO:0016652">
    <property type="term" value="F:oxidoreductase activity, acting on NAD(P)H as acceptor"/>
    <property type="evidence" value="ECO:0007669"/>
    <property type="project" value="UniProtKB-UniRule"/>
</dbReference>
<dbReference type="HAMAP" id="MF_01216">
    <property type="entry name" value="Azoreductase_type1"/>
    <property type="match status" value="1"/>
</dbReference>
<dbReference type="EMBL" id="CP039691">
    <property type="protein sequence ID" value="QCI98155.1"/>
    <property type="molecule type" value="Genomic_DNA"/>
</dbReference>
<dbReference type="GO" id="GO:0016655">
    <property type="term" value="F:oxidoreductase activity, acting on NAD(P)H, quinone or similar compound as acceptor"/>
    <property type="evidence" value="ECO:0007669"/>
    <property type="project" value="InterPro"/>
</dbReference>
<dbReference type="PANTHER" id="PTHR43741">
    <property type="entry name" value="FMN-DEPENDENT NADH-AZOREDUCTASE 1"/>
    <property type="match status" value="1"/>
</dbReference>
<evidence type="ECO:0000256" key="2">
    <source>
        <dbReference type="ARBA" id="ARBA00022643"/>
    </source>
</evidence>
<proteinExistence type="inferred from homology"/>
<dbReference type="InterPro" id="IPR023048">
    <property type="entry name" value="NADH:quinone_OxRdtase_FMN_depd"/>
</dbReference>
<dbReference type="SUPFAM" id="SSF52218">
    <property type="entry name" value="Flavoproteins"/>
    <property type="match status" value="1"/>
</dbReference>
<comment type="function">
    <text evidence="6">Also exhibits azoreductase activity. Catalyzes the reductive cleavage of the azo bond in aromatic azo compounds to the corresponding amines.</text>
</comment>
<sequence>MSKILLVTSSPRGSESLSNKFATDLATKIQAQSNGSITHLDLGQNPIPHLDDVTTSAIRKAPDQRNAEEASAADYSDKRVAELMEADTVIIGTGLINFSIYSGLKSWIDNVARAGQTFKYTESGPVGLATGKKVYIVLSAAGVYSEGPAASLEHAVPYLKTVLGFMGMTDVEVIRIEGLAFGPEAAEKAIAAANAKVEELAKAA</sequence>
<keyword evidence="2 6" id="KW-0288">FMN</keyword>
<accession>A0A4D7DMM5</accession>
<comment type="catalytic activity">
    <reaction evidence="5">
        <text>N,N-dimethyl-1,4-phenylenediamine + anthranilate + 2 NAD(+) = 2-(4-dimethylaminophenyl)diazenylbenzoate + 2 NADH + 2 H(+)</text>
        <dbReference type="Rhea" id="RHEA:55872"/>
        <dbReference type="ChEBI" id="CHEBI:15378"/>
        <dbReference type="ChEBI" id="CHEBI:15783"/>
        <dbReference type="ChEBI" id="CHEBI:16567"/>
        <dbReference type="ChEBI" id="CHEBI:57540"/>
        <dbReference type="ChEBI" id="CHEBI:57945"/>
        <dbReference type="ChEBI" id="CHEBI:71579"/>
        <dbReference type="EC" id="1.7.1.17"/>
    </reaction>
    <physiologicalReaction direction="right-to-left" evidence="5">
        <dbReference type="Rhea" id="RHEA:55874"/>
    </physiologicalReaction>
</comment>
<dbReference type="GO" id="GO:0010181">
    <property type="term" value="F:FMN binding"/>
    <property type="evidence" value="ECO:0007669"/>
    <property type="project" value="UniProtKB-UniRule"/>
</dbReference>
<comment type="function">
    <text evidence="6">Quinone reductase that provides resistance to thiol-specific stress caused by electrophilic quinones.</text>
</comment>
<dbReference type="InterPro" id="IPR029039">
    <property type="entry name" value="Flavoprotein-like_sf"/>
</dbReference>
<comment type="similarity">
    <text evidence="6">Belongs to the azoreductase type 1 family.</text>
</comment>
<keyword evidence="1 6" id="KW-0285">Flavoprotein</keyword>
<dbReference type="Pfam" id="PF02525">
    <property type="entry name" value="Flavodoxin_2"/>
    <property type="match status" value="1"/>
</dbReference>
<comment type="subunit">
    <text evidence="6">Homodimer.</text>
</comment>
<dbReference type="InterPro" id="IPR003680">
    <property type="entry name" value="Flavodoxin_fold"/>
</dbReference>
<evidence type="ECO:0000256" key="6">
    <source>
        <dbReference type="HAMAP-Rule" id="MF_01216"/>
    </source>
</evidence>
<dbReference type="InterPro" id="IPR050104">
    <property type="entry name" value="FMN-dep_NADH:Q_OxRdtase_AzoR1"/>
</dbReference>
<evidence type="ECO:0000259" key="7">
    <source>
        <dbReference type="Pfam" id="PF02525"/>
    </source>
</evidence>
<comment type="caution">
    <text evidence="6">Lacks conserved residue(s) required for the propagation of feature annotation.</text>
</comment>
<reference evidence="8 10" key="1">
    <citation type="submission" date="2019-04" db="EMBL/GenBank/DDBJ databases">
        <title>Complete genome sequence of Agrobacterium larrymoorei CFBP5473.</title>
        <authorList>
            <person name="Haryono M."/>
            <person name="Chou L."/>
            <person name="Lin Y.-C."/>
            <person name="Lai E.-M."/>
            <person name="Kuo C.-H."/>
        </authorList>
    </citation>
    <scope>NUCLEOTIDE SEQUENCE [LARGE SCALE GENOMIC DNA]</scope>
    <source>
        <strain evidence="8 10">CFBP5473</strain>
    </source>
</reference>
<dbReference type="OrthoDB" id="9787136at2"/>
<dbReference type="KEGG" id="alf:CFBP5473_09685"/>
<evidence type="ECO:0000313" key="11">
    <source>
        <dbReference type="Proteomes" id="UP000826513"/>
    </source>
</evidence>
<dbReference type="EC" id="1.7.1.17" evidence="6"/>
<comment type="catalytic activity">
    <reaction evidence="6">
        <text>2 a quinone + NADH + H(+) = 2 a 1,4-benzosemiquinone + NAD(+)</text>
        <dbReference type="Rhea" id="RHEA:65952"/>
        <dbReference type="ChEBI" id="CHEBI:15378"/>
        <dbReference type="ChEBI" id="CHEBI:57540"/>
        <dbReference type="ChEBI" id="CHEBI:57945"/>
        <dbReference type="ChEBI" id="CHEBI:132124"/>
        <dbReference type="ChEBI" id="CHEBI:134225"/>
    </reaction>
</comment>
<protein>
    <recommendedName>
        <fullName evidence="6">FMN dependent NADH:quinone oxidoreductase</fullName>
        <ecNumber evidence="6">1.6.5.-</ecNumber>
    </recommendedName>
    <alternativeName>
        <fullName evidence="6">Azo-dye reductase</fullName>
    </alternativeName>
    <alternativeName>
        <fullName evidence="6">FMN-dependent NADH-azo compound oxidoreductase</fullName>
    </alternativeName>
    <alternativeName>
        <fullName evidence="6">FMN-dependent NADH-azoreductase</fullName>
        <ecNumber evidence="6">1.7.1.17</ecNumber>
    </alternativeName>
</protein>
<keyword evidence="4 6" id="KW-0520">NAD</keyword>
<gene>
    <name evidence="6" type="primary">azoR</name>
    <name evidence="8" type="ORF">CFBP5473_09685</name>
    <name evidence="9" type="ORF">J5285_10025</name>
</gene>
<evidence type="ECO:0000313" key="9">
    <source>
        <dbReference type="EMBL" id="QYA06392.1"/>
    </source>
</evidence>
<dbReference type="Proteomes" id="UP000826513">
    <property type="component" value="Chromosome 1"/>
</dbReference>